<organism evidence="1 2">
    <name type="scientific">Sphingobacterium multivorum</name>
    <dbReference type="NCBI Taxonomy" id="28454"/>
    <lineage>
        <taxon>Bacteria</taxon>
        <taxon>Pseudomonadati</taxon>
        <taxon>Bacteroidota</taxon>
        <taxon>Sphingobacteriia</taxon>
        <taxon>Sphingobacteriales</taxon>
        <taxon>Sphingobacteriaceae</taxon>
        <taxon>Sphingobacterium</taxon>
    </lineage>
</organism>
<dbReference type="EMBL" id="CP068224">
    <property type="protein sequence ID" value="QQT54529.1"/>
    <property type="molecule type" value="Genomic_DNA"/>
</dbReference>
<dbReference type="InterPro" id="IPR037175">
    <property type="entry name" value="KFase_sf"/>
</dbReference>
<evidence type="ECO:0008006" key="3">
    <source>
        <dbReference type="Google" id="ProtNLM"/>
    </source>
</evidence>
<dbReference type="Proteomes" id="UP000595498">
    <property type="component" value="Chromosome"/>
</dbReference>
<proteinExistence type="predicted"/>
<protein>
    <recommendedName>
        <fullName evidence="3">Cyclase</fullName>
    </recommendedName>
</protein>
<dbReference type="Gene3D" id="3.50.30.50">
    <property type="entry name" value="Putative cyclase"/>
    <property type="match status" value="1"/>
</dbReference>
<gene>
    <name evidence="1" type="ORF">I6I98_04535</name>
</gene>
<accession>A0ABX7CR23</accession>
<evidence type="ECO:0000313" key="1">
    <source>
        <dbReference type="EMBL" id="QQT54529.1"/>
    </source>
</evidence>
<reference evidence="1 2" key="1">
    <citation type="submission" date="2021-01" db="EMBL/GenBank/DDBJ databases">
        <title>FDA dAtabase for Regulatory Grade micrObial Sequences (FDA-ARGOS): Supporting development and validation of Infectious Disease Dx tests.</title>
        <authorList>
            <person name="Sproer C."/>
            <person name="Gronow S."/>
            <person name="Severitt S."/>
            <person name="Schroder I."/>
            <person name="Tallon L."/>
            <person name="Sadzewicz L."/>
            <person name="Zhao X."/>
            <person name="Boylan J."/>
            <person name="Ott S."/>
            <person name="Bowen H."/>
            <person name="Vavikolanu K."/>
            <person name="Mehta A."/>
            <person name="Aluvathingal J."/>
            <person name="Nadendla S."/>
            <person name="Lowell S."/>
            <person name="Myers T."/>
            <person name="Yan Y."/>
            <person name="Sichtig H."/>
        </authorList>
    </citation>
    <scope>NUCLEOTIDE SEQUENCE [LARGE SCALE GENOMIC DNA]</scope>
    <source>
        <strain evidence="1 2">FDAARGOS_1141</strain>
    </source>
</reference>
<sequence>MGLPAPIICAYLSREQSKQNYDSDTSFQIGKIEMVTNSGTYIDYPFHRFANGRPRPVHTVLLGAGILIVEHLCNLNKLPAENLTFTAAPPKFKGVGTFPVISGQSGGTKISQKKPIYRSDLFLRKIKIKQQFRFMLIN</sequence>
<evidence type="ECO:0000313" key="2">
    <source>
        <dbReference type="Proteomes" id="UP000595498"/>
    </source>
</evidence>
<name>A0ABX7CR23_SPHMU</name>
<dbReference type="SUPFAM" id="SSF102198">
    <property type="entry name" value="Putative cyclase"/>
    <property type="match status" value="1"/>
</dbReference>
<keyword evidence="2" id="KW-1185">Reference proteome</keyword>